<keyword evidence="2" id="KW-1185">Reference proteome</keyword>
<proteinExistence type="predicted"/>
<organism evidence="1 2">
    <name type="scientific">Phytophthora megakarya</name>
    <dbReference type="NCBI Taxonomy" id="4795"/>
    <lineage>
        <taxon>Eukaryota</taxon>
        <taxon>Sar</taxon>
        <taxon>Stramenopiles</taxon>
        <taxon>Oomycota</taxon>
        <taxon>Peronosporomycetes</taxon>
        <taxon>Peronosporales</taxon>
        <taxon>Peronosporaceae</taxon>
        <taxon>Phytophthora</taxon>
    </lineage>
</organism>
<protein>
    <submittedName>
        <fullName evidence="1">Uncharacterized protein</fullName>
    </submittedName>
</protein>
<dbReference type="AlphaFoldDB" id="A0A225VK47"/>
<sequence length="204" mass="22716">MTEDMKQDLLWWWLVLHDPQLNGVSLEYVNTLPPPNIVVEVDVSDFGLCALDVSERFALTYQFFPAETVLISDFKSGSSNGYDINFRELLSCAFDVNEWSKRWFQNPPMAAGRQHIRCGVAKQALIAQSEGSSDHTSSQLVGNIVTATVLSIPCVRDAGSRLSANPPFETLFASLTSGWTQASPKLDVQGLINIWQRIVVKRNP</sequence>
<dbReference type="EMBL" id="NBNE01004182">
    <property type="protein sequence ID" value="OWZ05951.1"/>
    <property type="molecule type" value="Genomic_DNA"/>
</dbReference>
<reference evidence="2" key="1">
    <citation type="submission" date="2017-03" db="EMBL/GenBank/DDBJ databases">
        <title>Phytopthora megakarya and P. palmivora, two closely related causual agents of cacao black pod achieved similar genome size and gene model numbers by different mechanisms.</title>
        <authorList>
            <person name="Ali S."/>
            <person name="Shao J."/>
            <person name="Larry D.J."/>
            <person name="Kronmiller B."/>
            <person name="Shen D."/>
            <person name="Strem M.D."/>
            <person name="Melnick R.L."/>
            <person name="Guiltinan M.J."/>
            <person name="Tyler B.M."/>
            <person name="Meinhardt L.W."/>
            <person name="Bailey B.A."/>
        </authorList>
    </citation>
    <scope>NUCLEOTIDE SEQUENCE [LARGE SCALE GENOMIC DNA]</scope>
    <source>
        <strain evidence="2">zdho120</strain>
    </source>
</reference>
<gene>
    <name evidence="1" type="ORF">PHMEG_00021865</name>
</gene>
<dbReference type="Proteomes" id="UP000198211">
    <property type="component" value="Unassembled WGS sequence"/>
</dbReference>
<name>A0A225VK47_9STRA</name>
<evidence type="ECO:0000313" key="2">
    <source>
        <dbReference type="Proteomes" id="UP000198211"/>
    </source>
</evidence>
<dbReference type="OrthoDB" id="101778at2759"/>
<comment type="caution">
    <text evidence="1">The sequence shown here is derived from an EMBL/GenBank/DDBJ whole genome shotgun (WGS) entry which is preliminary data.</text>
</comment>
<evidence type="ECO:0000313" key="1">
    <source>
        <dbReference type="EMBL" id="OWZ05951.1"/>
    </source>
</evidence>
<accession>A0A225VK47</accession>